<dbReference type="VEuPathDB" id="FungiDB:M747DRAFT_31476"/>
<accession>A0A505I361</accession>
<comment type="caution">
    <text evidence="1">The sequence shown here is derived from an EMBL/GenBank/DDBJ whole genome shotgun (WGS) entry which is preliminary data.</text>
</comment>
<evidence type="ECO:0000313" key="1">
    <source>
        <dbReference type="EMBL" id="TPR05309.1"/>
    </source>
</evidence>
<evidence type="ECO:0000313" key="2">
    <source>
        <dbReference type="Proteomes" id="UP000197666"/>
    </source>
</evidence>
<name>A0A505I361_ASPNG</name>
<dbReference type="VEuPathDB" id="FungiDB:ASPNIDRAFT2_1163062"/>
<proteinExistence type="predicted"/>
<sequence>MKLRSYITWFDDNDYIGLELAFPGGSTWKIERKIKEAENLHTQGEYEIWKYGFKVITECRIPFFKTATEEPSERAKQADPEIPHLASSEVKALTILTESKCSSSPYLIDSMHRQQTDGWVPGGYIHYNAMEMLPGVTVCDHYDGMERQERDELRKAFKKAWM</sequence>
<organism evidence="1 2">
    <name type="scientific">Aspergillus niger</name>
    <dbReference type="NCBI Taxonomy" id="5061"/>
    <lineage>
        <taxon>Eukaryota</taxon>
        <taxon>Fungi</taxon>
        <taxon>Dikarya</taxon>
        <taxon>Ascomycota</taxon>
        <taxon>Pezizomycotina</taxon>
        <taxon>Eurotiomycetes</taxon>
        <taxon>Eurotiomycetidae</taxon>
        <taxon>Eurotiales</taxon>
        <taxon>Aspergillaceae</taxon>
        <taxon>Aspergillus</taxon>
        <taxon>Aspergillus subgen. Circumdati</taxon>
    </lineage>
</organism>
<dbReference type="AlphaFoldDB" id="A0A505I361"/>
<dbReference type="EMBL" id="NKJJ02000002">
    <property type="protein sequence ID" value="TPR05309.1"/>
    <property type="molecule type" value="Genomic_DNA"/>
</dbReference>
<dbReference type="Proteomes" id="UP000197666">
    <property type="component" value="Unassembled WGS sequence"/>
</dbReference>
<gene>
    <name evidence="1" type="ORF">CAN33_0034090</name>
</gene>
<protein>
    <submittedName>
        <fullName evidence="1">Uncharacterized protein</fullName>
    </submittedName>
</protein>
<reference evidence="2" key="1">
    <citation type="submission" date="2018-10" db="EMBL/GenBank/DDBJ databases">
        <title>FDA dAtabase for Regulatory Grade micrObial Sequences (FDA-ARGOS): Supporting development and validation of Infectious Disease Dx tests.</title>
        <authorList>
            <person name="Kerrigan L."/>
            <person name="Tallon L."/>
            <person name="Sadzewicz L."/>
            <person name="Sengamalay N."/>
            <person name="Ott S."/>
            <person name="Godinez A."/>
            <person name="Nagaraj S."/>
            <person name="Vavikolanu K."/>
            <person name="Nadendla S."/>
            <person name="George J."/>
            <person name="Sichtig H."/>
        </authorList>
    </citation>
    <scope>NUCLEOTIDE SEQUENCE [LARGE SCALE GENOMIC DNA]</scope>
    <source>
        <strain evidence="2">FDAARGOS_311</strain>
    </source>
</reference>
<dbReference type="VEuPathDB" id="FungiDB:An12g02300"/>